<feature type="compositionally biased region" description="Low complexity" evidence="1">
    <location>
        <begin position="73"/>
        <end position="86"/>
    </location>
</feature>
<organism evidence="2 3">
    <name type="scientific">Nocardioides thalensis</name>
    <dbReference type="NCBI Taxonomy" id="1914755"/>
    <lineage>
        <taxon>Bacteria</taxon>
        <taxon>Bacillati</taxon>
        <taxon>Actinomycetota</taxon>
        <taxon>Actinomycetes</taxon>
        <taxon>Propionibacteriales</taxon>
        <taxon>Nocardioidaceae</taxon>
        <taxon>Nocardioides</taxon>
    </lineage>
</organism>
<feature type="region of interest" description="Disordered" evidence="1">
    <location>
        <begin position="65"/>
        <end position="104"/>
    </location>
</feature>
<gene>
    <name evidence="2" type="ORF">HNR19_000896</name>
</gene>
<evidence type="ECO:0000313" key="2">
    <source>
        <dbReference type="EMBL" id="NYJ00198.1"/>
    </source>
</evidence>
<name>A0A853C0Q8_9ACTN</name>
<reference evidence="2 3" key="1">
    <citation type="submission" date="2020-07" db="EMBL/GenBank/DDBJ databases">
        <title>Sequencing the genomes of 1000 actinobacteria strains.</title>
        <authorList>
            <person name="Klenk H.-P."/>
        </authorList>
    </citation>
    <scope>NUCLEOTIDE SEQUENCE [LARGE SCALE GENOMIC DNA]</scope>
    <source>
        <strain evidence="2 3">DSM 103833</strain>
    </source>
</reference>
<keyword evidence="3" id="KW-1185">Reference proteome</keyword>
<proteinExistence type="predicted"/>
<protein>
    <submittedName>
        <fullName evidence="2">Uncharacterized protein</fullName>
    </submittedName>
</protein>
<feature type="compositionally biased region" description="Basic residues" evidence="1">
    <location>
        <begin position="95"/>
        <end position="104"/>
    </location>
</feature>
<dbReference type="Proteomes" id="UP000530424">
    <property type="component" value="Unassembled WGS sequence"/>
</dbReference>
<dbReference type="AlphaFoldDB" id="A0A853C0Q8"/>
<evidence type="ECO:0000256" key="1">
    <source>
        <dbReference type="SAM" id="MobiDB-lite"/>
    </source>
</evidence>
<comment type="caution">
    <text evidence="2">The sequence shown here is derived from an EMBL/GenBank/DDBJ whole genome shotgun (WGS) entry which is preliminary data.</text>
</comment>
<evidence type="ECO:0000313" key="3">
    <source>
        <dbReference type="Proteomes" id="UP000530424"/>
    </source>
</evidence>
<dbReference type="RefSeq" id="WP_179666824.1">
    <property type="nucleotide sequence ID" value="NZ_JACCFP010000001.1"/>
</dbReference>
<accession>A0A853C0Q8</accession>
<sequence>MRGIFFDEDDARSAALALTRGGFDAVVVRERLAGEDDDEDHPWAVVTDAPAIQLEMLVETYDGWLDEDDGLDTSSPSGSNYSTSPGVPLPDQPKRIKRQPRAVD</sequence>
<dbReference type="EMBL" id="JACCFP010000001">
    <property type="protein sequence ID" value="NYJ00198.1"/>
    <property type="molecule type" value="Genomic_DNA"/>
</dbReference>